<evidence type="ECO:0000313" key="2">
    <source>
        <dbReference type="Proteomes" id="UP000076066"/>
    </source>
</evidence>
<dbReference type="EMBL" id="CP014527">
    <property type="protein sequence ID" value="AMW35839.1"/>
    <property type="molecule type" value="Genomic_DNA"/>
</dbReference>
<accession>A0A145VQH5</accession>
<keyword evidence="1" id="KW-0614">Plasmid</keyword>
<dbReference type="RefSeq" id="WP_066137179.1">
    <property type="nucleotide sequence ID" value="NZ_CP014527.1"/>
</dbReference>
<dbReference type="KEGG" id="hjo:AY555_10725"/>
<geneLocation type="plasmid" evidence="1 2">
    <name>unnamed 2</name>
</geneLocation>
<protein>
    <submittedName>
        <fullName evidence="1">Uncharacterized protein</fullName>
    </submittedName>
</protein>
<proteinExistence type="predicted"/>
<evidence type="ECO:0000313" key="1">
    <source>
        <dbReference type="EMBL" id="AMW35839.1"/>
    </source>
</evidence>
<gene>
    <name evidence="1" type="ORF">AY555_10725</name>
</gene>
<name>A0A145VQH5_9PROT</name>
<organism evidence="1 2">
    <name type="scientific">Haematospirillum jordaniae</name>
    <dbReference type="NCBI Taxonomy" id="1549855"/>
    <lineage>
        <taxon>Bacteria</taxon>
        <taxon>Pseudomonadati</taxon>
        <taxon>Pseudomonadota</taxon>
        <taxon>Alphaproteobacteria</taxon>
        <taxon>Rhodospirillales</taxon>
        <taxon>Novispirillaceae</taxon>
        <taxon>Haematospirillum</taxon>
    </lineage>
</organism>
<sequence>MISTDTENLQIRTVTWTPKPGTLFTLPETSVHLSRSITCTVRDPAFRGLAVTGYHASLEPKLATLSINCTAGAVHVTAKRLQGSFNDMCLTYRQGNTLLQAYSWDDLPASGVDLVTFHPSRTRQYDGRLVVTASLSDGTTEQATYTLCIFQDWTAGSLRLREEIHARCYPQE</sequence>
<reference evidence="1 2" key="1">
    <citation type="submission" date="2016-02" db="EMBL/GenBank/DDBJ databases">
        <title>Complete Genome of H5569, the type strain of the newly described species Haematospirillium jordaniae.</title>
        <authorList>
            <person name="Nicholson A.C."/>
            <person name="Humrighouse B.W."/>
            <person name="Loparov V."/>
            <person name="McQuiston J.R."/>
        </authorList>
    </citation>
    <scope>NUCLEOTIDE SEQUENCE [LARGE SCALE GENOMIC DNA]</scope>
    <source>
        <strain evidence="1 2">H5569</strain>
        <plasmid evidence="2">Plasmid unnamed 2</plasmid>
    </source>
</reference>
<dbReference type="AlphaFoldDB" id="A0A145VQH5"/>
<keyword evidence="2" id="KW-1185">Reference proteome</keyword>
<dbReference type="GeneID" id="53317624"/>
<dbReference type="Proteomes" id="UP000076066">
    <property type="component" value="Plasmid unnamed 2"/>
</dbReference>